<feature type="transmembrane region" description="Helical" evidence="1">
    <location>
        <begin position="40"/>
        <end position="58"/>
    </location>
</feature>
<proteinExistence type="predicted"/>
<name>A0A7S6ZVF3_9GAMM</name>
<sequence>MRVGALIRGLLGIALAFGAVWLVAILYWRSSGATPGTPQIVGTLLLLPLLMVAGFLLLRALARRRKAGHEQTATDSIAGSARAQDAAEQVEADRILYLLDSAALTRVGSGGEVLAGALLQPQRPSLHPSLRDQMGLPIFAAQVDDLDVEPVRAAVEALLPESRPRSPGLAEDQLRALALLETVVEDLLYAALPFADVDPVAAPSADTAMHPHAMQHSRSSRALAPAPQAPVLHIRLLLPAHWPEPVRRACLGWIADKAATIGFASGTFRISVEPVAGAADAWRVIDRLAQPDAHADAAPSDTHLLLAAHSLVDELAVSRLDATRSLLVSGHPEGLIPGEGAAGVWLSTQTPGDGREVPPLRLHRVLHGPAGHGRTAGRELASLLQRALAVAALPADEVAAVFSDADHRPSRAIEIAGAMTVCLPELDPVEQGRHLGLVCGETGAVAVLALLAAAAAQATAEDAPVVLASVADGTVRFAAALSPMPSPEPPAAPAAETV</sequence>
<reference evidence="2 3" key="1">
    <citation type="submission" date="2020-10" db="EMBL/GenBank/DDBJ databases">
        <title>complete genome sequencing of Lysobacter sp. H23M41.</title>
        <authorList>
            <person name="Bae J.-W."/>
            <person name="Lee S.-Y."/>
        </authorList>
    </citation>
    <scope>NUCLEOTIDE SEQUENCE [LARGE SCALE GENOMIC DNA]</scope>
    <source>
        <strain evidence="2 3">H23M41</strain>
    </source>
</reference>
<keyword evidence="1" id="KW-1133">Transmembrane helix</keyword>
<dbReference type="EMBL" id="CP063657">
    <property type="protein sequence ID" value="QOW22154.1"/>
    <property type="molecule type" value="Genomic_DNA"/>
</dbReference>
<protein>
    <recommendedName>
        <fullName evidence="4">Beta-ketoacyl synthase N-terminal domain-containing protein</fullName>
    </recommendedName>
</protein>
<keyword evidence="1" id="KW-0472">Membrane</keyword>
<evidence type="ECO:0000313" key="3">
    <source>
        <dbReference type="Proteomes" id="UP000593932"/>
    </source>
</evidence>
<gene>
    <name evidence="2" type="ORF">INQ42_00525</name>
</gene>
<evidence type="ECO:0008006" key="4">
    <source>
        <dbReference type="Google" id="ProtNLM"/>
    </source>
</evidence>
<dbReference type="RefSeq" id="WP_194034699.1">
    <property type="nucleotide sequence ID" value="NZ_CP063657.1"/>
</dbReference>
<evidence type="ECO:0000313" key="2">
    <source>
        <dbReference type="EMBL" id="QOW22154.1"/>
    </source>
</evidence>
<feature type="transmembrane region" description="Helical" evidence="1">
    <location>
        <begin position="7"/>
        <end position="28"/>
    </location>
</feature>
<accession>A0A7S6ZVF3</accession>
<evidence type="ECO:0000256" key="1">
    <source>
        <dbReference type="SAM" id="Phobius"/>
    </source>
</evidence>
<dbReference type="Proteomes" id="UP000593932">
    <property type="component" value="Chromosome"/>
</dbReference>
<keyword evidence="3" id="KW-1185">Reference proteome</keyword>
<keyword evidence="1" id="KW-0812">Transmembrane</keyword>
<organism evidence="2 3">
    <name type="scientific">Novilysobacter avium</name>
    <dbReference type="NCBI Taxonomy" id="2781023"/>
    <lineage>
        <taxon>Bacteria</taxon>
        <taxon>Pseudomonadati</taxon>
        <taxon>Pseudomonadota</taxon>
        <taxon>Gammaproteobacteria</taxon>
        <taxon>Lysobacterales</taxon>
        <taxon>Lysobacteraceae</taxon>
        <taxon>Novilysobacter</taxon>
    </lineage>
</organism>